<name>A0A9D1MTT9_9FIRM</name>
<evidence type="ECO:0000313" key="3">
    <source>
        <dbReference type="Proteomes" id="UP000824125"/>
    </source>
</evidence>
<proteinExistence type="predicted"/>
<sequence>MIFLKAFLIGGLICVIGQLLIDYTKLTPAKILVTFVVLGVILGGLGLYEPLVEFAGAGATVPLTGFGNSLAKGVKEAIQKDGFLGVITGGLSACAAGVTVAMMSGLIVAAIFRAKDK</sequence>
<organism evidence="2 3">
    <name type="scientific">Candidatus Scybalenecus merdavium</name>
    <dbReference type="NCBI Taxonomy" id="2840939"/>
    <lineage>
        <taxon>Bacteria</taxon>
        <taxon>Bacillati</taxon>
        <taxon>Bacillota</taxon>
        <taxon>Clostridia</taxon>
        <taxon>Eubacteriales</taxon>
        <taxon>Oscillospiraceae</taxon>
        <taxon>Oscillospiraceae incertae sedis</taxon>
        <taxon>Candidatus Scybalenecus</taxon>
    </lineage>
</organism>
<keyword evidence="1" id="KW-0472">Membrane</keyword>
<reference evidence="2" key="2">
    <citation type="journal article" date="2021" name="PeerJ">
        <title>Extensive microbial diversity within the chicken gut microbiome revealed by metagenomics and culture.</title>
        <authorList>
            <person name="Gilroy R."/>
            <person name="Ravi A."/>
            <person name="Getino M."/>
            <person name="Pursley I."/>
            <person name="Horton D.L."/>
            <person name="Alikhan N.F."/>
            <person name="Baker D."/>
            <person name="Gharbi K."/>
            <person name="Hall N."/>
            <person name="Watson M."/>
            <person name="Adriaenssens E.M."/>
            <person name="Foster-Nyarko E."/>
            <person name="Jarju S."/>
            <person name="Secka A."/>
            <person name="Antonio M."/>
            <person name="Oren A."/>
            <person name="Chaudhuri R.R."/>
            <person name="La Ragione R."/>
            <person name="Hildebrand F."/>
            <person name="Pallen M.J."/>
        </authorList>
    </citation>
    <scope>NUCLEOTIDE SEQUENCE</scope>
    <source>
        <strain evidence="2">CHK176-6737</strain>
    </source>
</reference>
<dbReference type="InterPro" id="IPR005562">
    <property type="entry name" value="SpoVA"/>
</dbReference>
<dbReference type="PANTHER" id="PTHR38450">
    <property type="entry name" value="STAGE V SPORULATION PROTEIN AC-RELATED"/>
    <property type="match status" value="1"/>
</dbReference>
<keyword evidence="1" id="KW-1133">Transmembrane helix</keyword>
<gene>
    <name evidence="2" type="primary">spoVAE</name>
    <name evidence="2" type="ORF">IAD23_03035</name>
</gene>
<dbReference type="EMBL" id="DVNM01000015">
    <property type="protein sequence ID" value="HIU68918.1"/>
    <property type="molecule type" value="Genomic_DNA"/>
</dbReference>
<accession>A0A9D1MTT9</accession>
<feature type="transmembrane region" description="Helical" evidence="1">
    <location>
        <begin position="83"/>
        <end position="112"/>
    </location>
</feature>
<dbReference type="InterPro" id="IPR014204">
    <property type="entry name" value="Spore_V_AE"/>
</dbReference>
<keyword evidence="1" id="KW-0812">Transmembrane</keyword>
<protein>
    <submittedName>
        <fullName evidence="2">Stage V sporulation protein AE</fullName>
    </submittedName>
</protein>
<dbReference type="PANTHER" id="PTHR38450:SF2">
    <property type="entry name" value="STAGE V SPORULATION PROTEIN AEB"/>
    <property type="match status" value="1"/>
</dbReference>
<dbReference type="NCBIfam" id="TIGR02839">
    <property type="entry name" value="spore_V_AE"/>
    <property type="match status" value="1"/>
</dbReference>
<comment type="caution">
    <text evidence="2">The sequence shown here is derived from an EMBL/GenBank/DDBJ whole genome shotgun (WGS) entry which is preliminary data.</text>
</comment>
<evidence type="ECO:0000256" key="1">
    <source>
        <dbReference type="SAM" id="Phobius"/>
    </source>
</evidence>
<reference evidence="2" key="1">
    <citation type="submission" date="2020-10" db="EMBL/GenBank/DDBJ databases">
        <authorList>
            <person name="Gilroy R."/>
        </authorList>
    </citation>
    <scope>NUCLEOTIDE SEQUENCE</scope>
    <source>
        <strain evidence="2">CHK176-6737</strain>
    </source>
</reference>
<evidence type="ECO:0000313" key="2">
    <source>
        <dbReference type="EMBL" id="HIU68918.1"/>
    </source>
</evidence>
<dbReference type="Pfam" id="PF03862">
    <property type="entry name" value="SpoVAC_SpoVAEB"/>
    <property type="match status" value="1"/>
</dbReference>
<dbReference type="AlphaFoldDB" id="A0A9D1MTT9"/>
<feature type="transmembrane region" description="Helical" evidence="1">
    <location>
        <begin position="6"/>
        <end position="24"/>
    </location>
</feature>
<dbReference type="Proteomes" id="UP000824125">
    <property type="component" value="Unassembled WGS sequence"/>
</dbReference>
<feature type="transmembrane region" description="Helical" evidence="1">
    <location>
        <begin position="31"/>
        <end position="48"/>
    </location>
</feature>